<evidence type="ECO:0000313" key="3">
    <source>
        <dbReference type="Proteomes" id="UP001159042"/>
    </source>
</evidence>
<comment type="caution">
    <text evidence="2">The sequence shown here is derived from an EMBL/GenBank/DDBJ whole genome shotgun (WGS) entry which is preliminary data.</text>
</comment>
<proteinExistence type="predicted"/>
<dbReference type="PROSITE" id="PS50878">
    <property type="entry name" value="RT_POL"/>
    <property type="match status" value="1"/>
</dbReference>
<dbReference type="EMBL" id="JANEYG010000001">
    <property type="protein sequence ID" value="KAJ8925412.1"/>
    <property type="molecule type" value="Genomic_DNA"/>
</dbReference>
<keyword evidence="3" id="KW-1185">Reference proteome</keyword>
<name>A0AAV8WFQ3_9CUCU</name>
<dbReference type="PANTHER" id="PTHR21301">
    <property type="entry name" value="REVERSE TRANSCRIPTASE"/>
    <property type="match status" value="1"/>
</dbReference>
<organism evidence="2 3">
    <name type="scientific">Exocentrus adspersus</name>
    <dbReference type="NCBI Taxonomy" id="1586481"/>
    <lineage>
        <taxon>Eukaryota</taxon>
        <taxon>Metazoa</taxon>
        <taxon>Ecdysozoa</taxon>
        <taxon>Arthropoda</taxon>
        <taxon>Hexapoda</taxon>
        <taxon>Insecta</taxon>
        <taxon>Pterygota</taxon>
        <taxon>Neoptera</taxon>
        <taxon>Endopterygota</taxon>
        <taxon>Coleoptera</taxon>
        <taxon>Polyphaga</taxon>
        <taxon>Cucujiformia</taxon>
        <taxon>Chrysomeloidea</taxon>
        <taxon>Cerambycidae</taxon>
        <taxon>Lamiinae</taxon>
        <taxon>Acanthocinini</taxon>
        <taxon>Exocentrus</taxon>
    </lineage>
</organism>
<dbReference type="Proteomes" id="UP001159042">
    <property type="component" value="Unassembled WGS sequence"/>
</dbReference>
<dbReference type="InterPro" id="IPR000477">
    <property type="entry name" value="RT_dom"/>
</dbReference>
<accession>A0AAV8WFQ3</accession>
<gene>
    <name evidence="2" type="ORF">NQ315_009244</name>
</gene>
<protein>
    <recommendedName>
        <fullName evidence="1">Reverse transcriptase domain-containing protein</fullName>
    </recommendedName>
</protein>
<sequence>MNSTNYQQEFGVAMGSPLSPVVSNIFMEDFEKRDINSYNLKPSLWVRYVDGMFIVWPHGRDTIESFLQHLNSIEESIKFTMETKKDGKLAFLECPRRKDQWIQPTRPPSCTLLKDIQEPLEINIPFLINILSSPKSIKD</sequence>
<dbReference type="PANTHER" id="PTHR21301:SF10">
    <property type="entry name" value="REVERSE TRANSCRIPTASE DOMAIN-CONTAINING PROTEIN"/>
    <property type="match status" value="1"/>
</dbReference>
<reference evidence="2 3" key="1">
    <citation type="journal article" date="2023" name="Insect Mol. Biol.">
        <title>Genome sequencing provides insights into the evolution of gene families encoding plant cell wall-degrading enzymes in longhorned beetles.</title>
        <authorList>
            <person name="Shin N.R."/>
            <person name="Okamura Y."/>
            <person name="Kirsch R."/>
            <person name="Pauchet Y."/>
        </authorList>
    </citation>
    <scope>NUCLEOTIDE SEQUENCE [LARGE SCALE GENOMIC DNA]</scope>
    <source>
        <strain evidence="2">EAD_L_NR</strain>
    </source>
</reference>
<dbReference type="AlphaFoldDB" id="A0AAV8WFQ3"/>
<evidence type="ECO:0000259" key="1">
    <source>
        <dbReference type="PROSITE" id="PS50878"/>
    </source>
</evidence>
<dbReference type="CDD" id="cd00304">
    <property type="entry name" value="RT_like"/>
    <property type="match status" value="1"/>
</dbReference>
<feature type="domain" description="Reverse transcriptase" evidence="1">
    <location>
        <begin position="1"/>
        <end position="106"/>
    </location>
</feature>
<evidence type="ECO:0000313" key="2">
    <source>
        <dbReference type="EMBL" id="KAJ8925412.1"/>
    </source>
</evidence>